<proteinExistence type="predicted"/>
<organism evidence="2">
    <name type="scientific">Populus alba</name>
    <name type="common">White poplar</name>
    <dbReference type="NCBI Taxonomy" id="43335"/>
    <lineage>
        <taxon>Eukaryota</taxon>
        <taxon>Viridiplantae</taxon>
        <taxon>Streptophyta</taxon>
        <taxon>Embryophyta</taxon>
        <taxon>Tracheophyta</taxon>
        <taxon>Spermatophyta</taxon>
        <taxon>Magnoliopsida</taxon>
        <taxon>eudicotyledons</taxon>
        <taxon>Gunneridae</taxon>
        <taxon>Pentapetalae</taxon>
        <taxon>rosids</taxon>
        <taxon>fabids</taxon>
        <taxon>Malpighiales</taxon>
        <taxon>Salicaceae</taxon>
        <taxon>Saliceae</taxon>
        <taxon>Populus</taxon>
    </lineage>
</organism>
<evidence type="ECO:0000256" key="1">
    <source>
        <dbReference type="SAM" id="SignalP"/>
    </source>
</evidence>
<dbReference type="EMBL" id="RCHU01000621">
    <property type="protein sequence ID" value="TKR99838.1"/>
    <property type="molecule type" value="Genomic_DNA"/>
</dbReference>
<dbReference type="AlphaFoldDB" id="A0A4U5PRZ8"/>
<evidence type="ECO:0000313" key="2">
    <source>
        <dbReference type="EMBL" id="TKR99838.1"/>
    </source>
</evidence>
<feature type="chain" id="PRO_5020184346" evidence="1">
    <location>
        <begin position="17"/>
        <end position="101"/>
    </location>
</feature>
<accession>A0A4U5PRZ8</accession>
<feature type="signal peptide" evidence="1">
    <location>
        <begin position="1"/>
        <end position="16"/>
    </location>
</feature>
<sequence length="101" mass="10889">MAWLLMLLQSDDISLPLLTATQEKWICDSAWDLRCEERGCGVAVDGGQLMHGSDAAVEGDGTVDDGRWRSIALPLLRRGSLSVKGGAVEDDFGDLSPWVSV</sequence>
<protein>
    <submittedName>
        <fullName evidence="2">Uncharacterized protein</fullName>
    </submittedName>
</protein>
<comment type="caution">
    <text evidence="2">The sequence shown here is derived from an EMBL/GenBank/DDBJ whole genome shotgun (WGS) entry which is preliminary data.</text>
</comment>
<name>A0A4U5PRZ8_POPAL</name>
<reference evidence="2" key="1">
    <citation type="submission" date="2018-10" db="EMBL/GenBank/DDBJ databases">
        <title>Population genomic analysis revealed the cold adaptation of white poplar.</title>
        <authorList>
            <person name="Liu Y.-J."/>
        </authorList>
    </citation>
    <scope>NUCLEOTIDE SEQUENCE [LARGE SCALE GENOMIC DNA]</scope>
    <source>
        <strain evidence="2">PAL-ZL1</strain>
    </source>
</reference>
<gene>
    <name evidence="2" type="ORF">D5086_0000189420</name>
</gene>
<keyword evidence="1" id="KW-0732">Signal</keyword>